<gene>
    <name evidence="2" type="ORF">FHR38_005452</name>
</gene>
<feature type="compositionally biased region" description="Basic and acidic residues" evidence="1">
    <location>
        <begin position="40"/>
        <end position="63"/>
    </location>
</feature>
<keyword evidence="3" id="KW-1185">Reference proteome</keyword>
<dbReference type="SUPFAM" id="SSF51126">
    <property type="entry name" value="Pectin lyase-like"/>
    <property type="match status" value="1"/>
</dbReference>
<evidence type="ECO:0000256" key="1">
    <source>
        <dbReference type="SAM" id="MobiDB-lite"/>
    </source>
</evidence>
<comment type="caution">
    <text evidence="2">The sequence shown here is derived from an EMBL/GenBank/DDBJ whole genome shotgun (WGS) entry which is preliminary data.</text>
</comment>
<organism evidence="2 3">
    <name type="scientific">Micromonospora polyrhachis</name>
    <dbReference type="NCBI Taxonomy" id="1282883"/>
    <lineage>
        <taxon>Bacteria</taxon>
        <taxon>Bacillati</taxon>
        <taxon>Actinomycetota</taxon>
        <taxon>Actinomycetes</taxon>
        <taxon>Micromonosporales</taxon>
        <taxon>Micromonosporaceae</taxon>
        <taxon>Micromonospora</taxon>
    </lineage>
</organism>
<dbReference type="Proteomes" id="UP000578819">
    <property type="component" value="Unassembled WGS sequence"/>
</dbReference>
<dbReference type="PANTHER" id="PTHR11319">
    <property type="entry name" value="G PROTEIN-COUPLED RECEPTOR-RELATED"/>
    <property type="match status" value="1"/>
</dbReference>
<dbReference type="AlphaFoldDB" id="A0A7W7SVJ7"/>
<reference evidence="2 3" key="1">
    <citation type="submission" date="2020-08" db="EMBL/GenBank/DDBJ databases">
        <title>Sequencing the genomes of 1000 actinobacteria strains.</title>
        <authorList>
            <person name="Klenk H.-P."/>
        </authorList>
    </citation>
    <scope>NUCLEOTIDE SEQUENCE [LARGE SCALE GENOMIC DNA]</scope>
    <source>
        <strain evidence="2 3">DSM 45886</strain>
    </source>
</reference>
<evidence type="ECO:0000313" key="2">
    <source>
        <dbReference type="EMBL" id="MBB4961719.1"/>
    </source>
</evidence>
<proteinExistence type="predicted"/>
<feature type="region of interest" description="Disordered" evidence="1">
    <location>
        <begin position="39"/>
        <end position="75"/>
    </location>
</feature>
<dbReference type="EMBL" id="JACHJW010000001">
    <property type="protein sequence ID" value="MBB4961719.1"/>
    <property type="molecule type" value="Genomic_DNA"/>
</dbReference>
<sequence>MAIGLVTGAAGLGIVSMAGGSGALNNVNLGPLAAITASDGVEHGEHGDKEQVRTDPPRRDASKPADPSLPNAVTSVATPVPCDPYGLVAALVRANAEGGGDLNLAAGCTYTLATPDQGDAQSGLPIIQHPITIIGAGATIARDNDAAPFRFFTVRGGGELKLVDLNLTNGRAASGGSIQVDHDGTATVERVTITESTALAPDGGGGAIFNDGHLTVVDSTFHANRAAGATGKGGALLNGGVLTVAGSEFTNNTAGGSGGGFANFQGAADVATSTFINNNATEGGGIASVNARSKVWDTALTGNTAKVGGGIVNREAVITLRKMTIRQNISTANGGGIATIQGLVAADDSFVEENTGRGNGAGIFAETSTLLVRRTEVNRNSGVGPQSKGAGIHAEKGQITMFKSRVAENGATQKPGGFFVKDAQSKIDNVTVIAKNGPVNCGKAVENCFG</sequence>
<evidence type="ECO:0000313" key="3">
    <source>
        <dbReference type="Proteomes" id="UP000578819"/>
    </source>
</evidence>
<name>A0A7W7SVJ7_9ACTN</name>
<protein>
    <recommendedName>
        <fullName evidence="4">Polymorphic outer membrane protein repeat-containing protein</fullName>
    </recommendedName>
</protein>
<dbReference type="InterPro" id="IPR011050">
    <property type="entry name" value="Pectin_lyase_fold/virulence"/>
</dbReference>
<accession>A0A7W7SVJ7</accession>
<evidence type="ECO:0008006" key="4">
    <source>
        <dbReference type="Google" id="ProtNLM"/>
    </source>
</evidence>
<dbReference type="PANTHER" id="PTHR11319:SF35">
    <property type="entry name" value="OUTER MEMBRANE PROTEIN PMPC-RELATED"/>
    <property type="match status" value="1"/>
</dbReference>